<dbReference type="Gene3D" id="1.10.1900.10">
    <property type="entry name" value="c-terminal domain of poly(a) binding protein"/>
    <property type="match status" value="1"/>
</dbReference>
<protein>
    <recommendedName>
        <fullName evidence="5">Polyadenylate-binding protein</fullName>
        <shortName evidence="5">PABP</shortName>
    </recommendedName>
</protein>
<organism evidence="9">
    <name type="scientific">Alexandrium monilatum</name>
    <dbReference type="NCBI Taxonomy" id="311494"/>
    <lineage>
        <taxon>Eukaryota</taxon>
        <taxon>Sar</taxon>
        <taxon>Alveolata</taxon>
        <taxon>Dinophyceae</taxon>
        <taxon>Gonyaulacales</taxon>
        <taxon>Pyrocystaceae</taxon>
        <taxon>Alexandrium</taxon>
    </lineage>
</organism>
<feature type="compositionally biased region" description="Basic and acidic residues" evidence="6">
    <location>
        <begin position="416"/>
        <end position="425"/>
    </location>
</feature>
<evidence type="ECO:0000259" key="7">
    <source>
        <dbReference type="PROSITE" id="PS50102"/>
    </source>
</evidence>
<dbReference type="SMART" id="SM00517">
    <property type="entry name" value="PolyA"/>
    <property type="match status" value="1"/>
</dbReference>
<evidence type="ECO:0000256" key="6">
    <source>
        <dbReference type="SAM" id="MobiDB-lite"/>
    </source>
</evidence>
<dbReference type="Gene3D" id="3.30.70.330">
    <property type="match status" value="4"/>
</dbReference>
<evidence type="ECO:0000256" key="1">
    <source>
        <dbReference type="ARBA" id="ARBA00008557"/>
    </source>
</evidence>
<dbReference type="AlphaFoldDB" id="A0A7S4SI77"/>
<proteinExistence type="inferred from homology"/>
<dbReference type="InterPro" id="IPR012677">
    <property type="entry name" value="Nucleotide-bd_a/b_plait_sf"/>
</dbReference>
<evidence type="ECO:0000313" key="9">
    <source>
        <dbReference type="EMBL" id="CAE4646595.1"/>
    </source>
</evidence>
<dbReference type="Pfam" id="PF00658">
    <property type="entry name" value="MLLE"/>
    <property type="match status" value="1"/>
</dbReference>
<comment type="function">
    <text evidence="5">Binds the poly(A) tail of mRNA.</text>
</comment>
<feature type="compositionally biased region" description="Gly residues" evidence="6">
    <location>
        <begin position="398"/>
        <end position="415"/>
    </location>
</feature>
<keyword evidence="5" id="KW-0963">Cytoplasm</keyword>
<dbReference type="PROSITE" id="PS51309">
    <property type="entry name" value="PABC"/>
    <property type="match status" value="1"/>
</dbReference>
<dbReference type="FunFam" id="1.10.1900.10:FF:000004">
    <property type="entry name" value="Polyadenylate-binding protein"/>
    <property type="match status" value="1"/>
</dbReference>
<dbReference type="InterPro" id="IPR035979">
    <property type="entry name" value="RBD_domain_sf"/>
</dbReference>
<evidence type="ECO:0000259" key="8">
    <source>
        <dbReference type="PROSITE" id="PS51309"/>
    </source>
</evidence>
<dbReference type="InterPro" id="IPR002004">
    <property type="entry name" value="PABP_HYD_C"/>
</dbReference>
<dbReference type="GO" id="GO:0003723">
    <property type="term" value="F:RNA binding"/>
    <property type="evidence" value="ECO:0007669"/>
    <property type="project" value="UniProtKB-UniRule"/>
</dbReference>
<feature type="domain" description="RRM" evidence="7">
    <location>
        <begin position="306"/>
        <end position="383"/>
    </location>
</feature>
<accession>A0A7S4SI77</accession>
<dbReference type="SMART" id="SM00360">
    <property type="entry name" value="RRM"/>
    <property type="match status" value="4"/>
</dbReference>
<dbReference type="InterPro" id="IPR006515">
    <property type="entry name" value="PABP_1234"/>
</dbReference>
<feature type="domain" description="RRM" evidence="7">
    <location>
        <begin position="10"/>
        <end position="88"/>
    </location>
</feature>
<keyword evidence="3 4" id="KW-0694">RNA-binding</keyword>
<name>A0A7S4SI77_9DINO</name>
<evidence type="ECO:0000256" key="5">
    <source>
        <dbReference type="RuleBase" id="RU362004"/>
    </source>
</evidence>
<feature type="domain" description="RRM" evidence="7">
    <location>
        <begin position="188"/>
        <end position="263"/>
    </location>
</feature>
<feature type="compositionally biased region" description="Acidic residues" evidence="6">
    <location>
        <begin position="256"/>
        <end position="267"/>
    </location>
</feature>
<gene>
    <name evidence="9" type="ORF">AMON00008_LOCUS50654</name>
</gene>
<dbReference type="InterPro" id="IPR034364">
    <property type="entry name" value="PABP_RRM1"/>
</dbReference>
<comment type="similarity">
    <text evidence="1 5">Belongs to the polyadenylate-binding protein type-1 family.</text>
</comment>
<dbReference type="FunFam" id="3.30.70.330:FF:000003">
    <property type="entry name" value="Polyadenylate-binding protein"/>
    <property type="match status" value="1"/>
</dbReference>
<dbReference type="InterPro" id="IPR045305">
    <property type="entry name" value="RRM2_I_PABPs"/>
</dbReference>
<feature type="compositionally biased region" description="Low complexity" evidence="6">
    <location>
        <begin position="553"/>
        <end position="572"/>
    </location>
</feature>
<dbReference type="FunFam" id="3.30.70.330:FF:000234">
    <property type="entry name" value="Polyadenylate-binding protein 5"/>
    <property type="match status" value="1"/>
</dbReference>
<evidence type="ECO:0000256" key="3">
    <source>
        <dbReference type="ARBA" id="ARBA00022884"/>
    </source>
</evidence>
<feature type="domain" description="PABC" evidence="8">
    <location>
        <begin position="573"/>
        <end position="650"/>
    </location>
</feature>
<dbReference type="CDD" id="cd12381">
    <property type="entry name" value="RRM4_I_PABPs"/>
    <property type="match status" value="1"/>
</dbReference>
<dbReference type="SUPFAM" id="SSF54928">
    <property type="entry name" value="RNA-binding domain, RBD"/>
    <property type="match status" value="3"/>
</dbReference>
<dbReference type="GO" id="GO:0005737">
    <property type="term" value="C:cytoplasm"/>
    <property type="evidence" value="ECO:0007669"/>
    <property type="project" value="UniProtKB-SubCell"/>
</dbReference>
<sequence length="651" mass="69884">MAAGGVPQFASLYVGDLHPDVTEAMLYEIFNSVGPVASIRVCRDSVTRRSLGYGYVNFHSVSDAERALDTLNYSSVKGRSCRIMWSQRDPSLRKSGAGNIYVKNLDRNVDNKALYDTFSLFGNILSCKVAADAVGKSYGYGFVHYETEEAAKQAIERVNGMQIGEKTVQVFEFVKRGDRQGPQYDNYTNLYIKNFPDEWDEEKVKLEFGAFGNITSMAVREDNKGRKFAFVNFESNEEAKKCVETMHMKDMRGPGEEPEEGREEELGPDGHPVGKLYVQRAQSKAERQAELREKCSSTREPKQQGVNLYVKNLDESTGEAALRALFESFGTITSVAAPTDDKGKCKGFGFVCFASPDEATKAVTEMHLKVIRGKPLYVGLAERREARQERLRQRYSPSGGGGMPGMFGSPKGSGKGGKDGGKDGGKGGGKGAAMPQMYGGSAGGMPPMGMVGKGAPPLMGMMPPAMMGMMHPQQAAAMYGPRAMMGPRGPMMGAPQMMGMMGKGCPGMMPGKGGPGMMGMPGMAPMVGPTGPMGMMRPPMQQTPAGGRPSMTGGLPTAQPPQGGQPPAMGGPGAPLNAATLAAAPPTVQKQMIGEKLFPAIAKFQPEIAGKITGMMLEMDNCELLLLLESEQQLKNKVEEAMRVLETAKPA</sequence>
<dbReference type="NCBIfam" id="TIGR01628">
    <property type="entry name" value="PABP-1234"/>
    <property type="match status" value="1"/>
</dbReference>
<dbReference type="Pfam" id="PF00076">
    <property type="entry name" value="RRM_1"/>
    <property type="match status" value="4"/>
</dbReference>
<feature type="domain" description="RRM" evidence="7">
    <location>
        <begin position="98"/>
        <end position="170"/>
    </location>
</feature>
<keyword evidence="2" id="KW-0677">Repeat</keyword>
<feature type="region of interest" description="Disordered" evidence="6">
    <location>
        <begin position="392"/>
        <end position="434"/>
    </location>
</feature>
<comment type="subcellular location">
    <subcellularLocation>
        <location evidence="5">Cytoplasm</location>
    </subcellularLocation>
</comment>
<reference evidence="9" key="1">
    <citation type="submission" date="2021-01" db="EMBL/GenBank/DDBJ databases">
        <authorList>
            <person name="Corre E."/>
            <person name="Pelletier E."/>
            <person name="Niang G."/>
            <person name="Scheremetjew M."/>
            <person name="Finn R."/>
            <person name="Kale V."/>
            <person name="Holt S."/>
            <person name="Cochrane G."/>
            <person name="Meng A."/>
            <person name="Brown T."/>
            <person name="Cohen L."/>
        </authorList>
    </citation>
    <scope>NUCLEOTIDE SEQUENCE</scope>
    <source>
        <strain evidence="9">CCMP3105</strain>
    </source>
</reference>
<dbReference type="CDD" id="cd12378">
    <property type="entry name" value="RRM1_I_PABPs"/>
    <property type="match status" value="1"/>
</dbReference>
<evidence type="ECO:0000256" key="2">
    <source>
        <dbReference type="ARBA" id="ARBA00022737"/>
    </source>
</evidence>
<dbReference type="PANTHER" id="PTHR24012">
    <property type="entry name" value="RNA BINDING PROTEIN"/>
    <property type="match status" value="1"/>
</dbReference>
<feature type="region of interest" description="Disordered" evidence="6">
    <location>
        <begin position="250"/>
        <end position="274"/>
    </location>
</feature>
<dbReference type="EMBL" id="HBNR01071502">
    <property type="protein sequence ID" value="CAE4646595.1"/>
    <property type="molecule type" value="Transcribed_RNA"/>
</dbReference>
<dbReference type="InterPro" id="IPR036053">
    <property type="entry name" value="PABP-dom"/>
</dbReference>
<evidence type="ECO:0000256" key="4">
    <source>
        <dbReference type="PROSITE-ProRule" id="PRU00176"/>
    </source>
</evidence>
<dbReference type="PROSITE" id="PS50102">
    <property type="entry name" value="RRM"/>
    <property type="match status" value="4"/>
</dbReference>
<dbReference type="CDD" id="cd12379">
    <property type="entry name" value="RRM2_I_PABPs"/>
    <property type="match status" value="1"/>
</dbReference>
<feature type="region of interest" description="Disordered" evidence="6">
    <location>
        <begin position="541"/>
        <end position="572"/>
    </location>
</feature>
<dbReference type="InterPro" id="IPR000504">
    <property type="entry name" value="RRM_dom"/>
</dbReference>
<dbReference type="SUPFAM" id="SSF63570">
    <property type="entry name" value="PABC (PABP) domain"/>
    <property type="match status" value="1"/>
</dbReference>